<feature type="transmembrane region" description="Helical" evidence="1">
    <location>
        <begin position="36"/>
        <end position="57"/>
    </location>
</feature>
<dbReference type="EMBL" id="CP029287">
    <property type="protein sequence ID" value="AWR99174.1"/>
    <property type="molecule type" value="Genomic_DNA"/>
</dbReference>
<evidence type="ECO:0000313" key="3">
    <source>
        <dbReference type="Proteomes" id="UP000247586"/>
    </source>
</evidence>
<reference evidence="3" key="2">
    <citation type="submission" date="2020-03" db="EMBL/GenBank/DDBJ databases">
        <title>Complete Genome Sequences of Extremely Thermoacidophilic, Metal-Mobilizing Type-Strain Members of the Archaeal Family Sulfolobaceae: Acidianus brierleyi DSM-1651T, Acidianus sulfidivorans DSM-18786T, Metallosphaera hakonensis DSM-7519T, and Metallosphaera prunae DSM-10039T.</title>
        <authorList>
            <person name="Counts J.A."/>
            <person name="Kelly R.M."/>
        </authorList>
    </citation>
    <scope>NUCLEOTIDE SEQUENCE [LARGE SCALE GENOMIC DNA]</scope>
    <source>
        <strain evidence="3">HO1-1</strain>
    </source>
</reference>
<name>A0A2U9IT24_9CREN</name>
<reference evidence="3" key="3">
    <citation type="submission" date="2020-03" db="EMBL/GenBank/DDBJ databases">
        <title>Sequencing and Assembly of Multiple Reported Metal-Biooxidizing Members of the Extremely Thermoacidophilic Archaeal Family Sulfolobaceae.</title>
        <authorList>
            <person name="Counts J.A."/>
            <person name="Kelly R.M."/>
        </authorList>
    </citation>
    <scope>NUCLEOTIDE SEQUENCE [LARGE SCALE GENOMIC DNA]</scope>
    <source>
        <strain evidence="3">HO1-1</strain>
    </source>
</reference>
<proteinExistence type="predicted"/>
<dbReference type="OrthoDB" id="43884at2157"/>
<keyword evidence="1" id="KW-1133">Transmembrane helix</keyword>
<organism evidence="2 3">
    <name type="scientific">Metallosphaera hakonensis JCM 8857 = DSM 7519</name>
    <dbReference type="NCBI Taxonomy" id="1293036"/>
    <lineage>
        <taxon>Archaea</taxon>
        <taxon>Thermoproteota</taxon>
        <taxon>Thermoprotei</taxon>
        <taxon>Sulfolobales</taxon>
        <taxon>Sulfolobaceae</taxon>
        <taxon>Metallosphaera</taxon>
    </lineage>
</organism>
<dbReference type="Pfam" id="PF07185">
    <property type="entry name" value="DUF1404"/>
    <property type="match status" value="1"/>
</dbReference>
<dbReference type="AlphaFoldDB" id="A0A2U9IT24"/>
<feature type="transmembrane region" description="Helical" evidence="1">
    <location>
        <begin position="64"/>
        <end position="83"/>
    </location>
</feature>
<dbReference type="KEGG" id="mhk:DFR87_05075"/>
<evidence type="ECO:0000256" key="1">
    <source>
        <dbReference type="SAM" id="Phobius"/>
    </source>
</evidence>
<evidence type="ECO:0000313" key="2">
    <source>
        <dbReference type="EMBL" id="AWR99174.1"/>
    </source>
</evidence>
<dbReference type="STRING" id="1293036.GCA_001315825_03070"/>
<feature type="transmembrane region" description="Helical" evidence="1">
    <location>
        <begin position="89"/>
        <end position="111"/>
    </location>
</feature>
<feature type="transmembrane region" description="Helical" evidence="1">
    <location>
        <begin position="159"/>
        <end position="179"/>
    </location>
</feature>
<dbReference type="RefSeq" id="WP_110369037.1">
    <property type="nucleotide sequence ID" value="NZ_CP029287.2"/>
</dbReference>
<sequence>MLSYKGVQTKEYKILVIPIVILVVFMNPLVEEIQSINPVVFMLDHYAMFFAGAVIGYRMFKGSLISLIVGAIIAALWHFPIPFDLAGSYVTVRVLCELTLILGGILAGSYIPNMNLTIKITSLALYMLGDTVLSILFIIGDPAYSNEVFHSLNWGPSSLPLVGIVMFVVMNLVLVYTIARMMKNMAIF</sequence>
<gene>
    <name evidence="2" type="ORF">DFR87_05075</name>
</gene>
<dbReference type="InterPro" id="IPR009844">
    <property type="entry name" value="DUF1404"/>
</dbReference>
<reference evidence="2 3" key="1">
    <citation type="submission" date="2018-05" db="EMBL/GenBank/DDBJ databases">
        <title>Complete Genome Sequences of Extremely Thermoacidophilic, Metal-Mobilizing Type-Strain Members of the Archaeal Family Sulfolobaceae: Acidianus brierleyi DSM-1651T, Acidianus sulfidivorans DSM-18786T, Metallosphaera hakonensis DSM-7519T, and Metallosphaera prunae DSM-10039T.</title>
        <authorList>
            <person name="Counts J.A."/>
            <person name="Kelly R.M."/>
        </authorList>
    </citation>
    <scope>NUCLEOTIDE SEQUENCE [LARGE SCALE GENOMIC DNA]</scope>
    <source>
        <strain evidence="2 3">HO1-1</strain>
    </source>
</reference>
<keyword evidence="1" id="KW-0472">Membrane</keyword>
<evidence type="ECO:0008006" key="4">
    <source>
        <dbReference type="Google" id="ProtNLM"/>
    </source>
</evidence>
<feature type="transmembrane region" description="Helical" evidence="1">
    <location>
        <begin position="12"/>
        <end position="30"/>
    </location>
</feature>
<feature type="transmembrane region" description="Helical" evidence="1">
    <location>
        <begin position="123"/>
        <end position="139"/>
    </location>
</feature>
<keyword evidence="3" id="KW-1185">Reference proteome</keyword>
<dbReference type="GeneID" id="36834691"/>
<keyword evidence="1" id="KW-0812">Transmembrane</keyword>
<protein>
    <recommendedName>
        <fullName evidence="4">DUF1404 domain-containing protein</fullName>
    </recommendedName>
</protein>
<dbReference type="Proteomes" id="UP000247586">
    <property type="component" value="Chromosome"/>
</dbReference>
<accession>A0A2U9IT24</accession>